<dbReference type="Proteomes" id="UP001209229">
    <property type="component" value="Unassembled WGS sequence"/>
</dbReference>
<evidence type="ECO:0000256" key="11">
    <source>
        <dbReference type="ARBA" id="ARBA00022840"/>
    </source>
</evidence>
<comment type="cofactor">
    <cofactor evidence="1">
        <name>Mg(2+)</name>
        <dbReference type="ChEBI" id="CHEBI:18420"/>
    </cofactor>
</comment>
<evidence type="ECO:0000256" key="5">
    <source>
        <dbReference type="ARBA" id="ARBA00011996"/>
    </source>
</evidence>
<keyword evidence="10" id="KW-0418">Kinase</keyword>
<evidence type="ECO:0000256" key="2">
    <source>
        <dbReference type="ARBA" id="ARBA00002988"/>
    </source>
</evidence>
<evidence type="ECO:0000256" key="8">
    <source>
        <dbReference type="ARBA" id="ARBA00022723"/>
    </source>
</evidence>
<reference evidence="16" key="1">
    <citation type="submission" date="2022-10" db="EMBL/GenBank/DDBJ databases">
        <authorList>
            <person name="Yu W.X."/>
        </authorList>
    </citation>
    <scope>NUCLEOTIDE SEQUENCE</scope>
    <source>
        <strain evidence="16">AAT</strain>
    </source>
</reference>
<dbReference type="AlphaFoldDB" id="A0AAE3SG69"/>
<evidence type="ECO:0000256" key="7">
    <source>
        <dbReference type="ARBA" id="ARBA00022679"/>
    </source>
</evidence>
<keyword evidence="9" id="KW-0547">Nucleotide-binding</keyword>
<dbReference type="Gene3D" id="3.30.1490.20">
    <property type="entry name" value="ATP-grasp fold, A domain"/>
    <property type="match status" value="1"/>
</dbReference>
<dbReference type="InterPro" id="IPR036637">
    <property type="entry name" value="Phosphohistidine_dom_sf"/>
</dbReference>
<keyword evidence="7" id="KW-0808">Transferase</keyword>
<evidence type="ECO:0000256" key="12">
    <source>
        <dbReference type="ARBA" id="ARBA00022842"/>
    </source>
</evidence>
<gene>
    <name evidence="16" type="ORF">OM075_17090</name>
</gene>
<evidence type="ECO:0000313" key="16">
    <source>
        <dbReference type="EMBL" id="MCW3788190.1"/>
    </source>
</evidence>
<evidence type="ECO:0000256" key="14">
    <source>
        <dbReference type="ARBA" id="ARBA00047700"/>
    </source>
</evidence>
<comment type="function">
    <text evidence="2">Catalyzes the phosphorylation of pyruvate to phosphoenolpyruvate.</text>
</comment>
<feature type="domain" description="Pyruvate phosphate dikinase AMP/ATP-binding" evidence="15">
    <location>
        <begin position="622"/>
        <end position="944"/>
    </location>
</feature>
<dbReference type="EMBL" id="JAPDPJ010000046">
    <property type="protein sequence ID" value="MCW3788190.1"/>
    <property type="molecule type" value="Genomic_DNA"/>
</dbReference>
<accession>A0AAE3SG69</accession>
<evidence type="ECO:0000256" key="3">
    <source>
        <dbReference type="ARBA" id="ARBA00004742"/>
    </source>
</evidence>
<dbReference type="GO" id="GO:0005524">
    <property type="term" value="F:ATP binding"/>
    <property type="evidence" value="ECO:0007669"/>
    <property type="project" value="UniProtKB-KW"/>
</dbReference>
<keyword evidence="8" id="KW-0479">Metal-binding</keyword>
<evidence type="ECO:0000256" key="13">
    <source>
        <dbReference type="ARBA" id="ARBA00033470"/>
    </source>
</evidence>
<evidence type="ECO:0000256" key="1">
    <source>
        <dbReference type="ARBA" id="ARBA00001946"/>
    </source>
</evidence>
<dbReference type="Pfam" id="PF01326">
    <property type="entry name" value="PPDK_N"/>
    <property type="match status" value="1"/>
</dbReference>
<dbReference type="Gene3D" id="3.50.30.10">
    <property type="entry name" value="Phosphohistidine domain"/>
    <property type="match status" value="1"/>
</dbReference>
<dbReference type="RefSeq" id="WP_301191751.1">
    <property type="nucleotide sequence ID" value="NZ_JAPDPJ010000046.1"/>
</dbReference>
<comment type="pathway">
    <text evidence="3">Carbohydrate biosynthesis; gluconeogenesis.</text>
</comment>
<evidence type="ECO:0000256" key="9">
    <source>
        <dbReference type="ARBA" id="ARBA00022741"/>
    </source>
</evidence>
<protein>
    <recommendedName>
        <fullName evidence="6">Phosphoenolpyruvate synthase</fullName>
        <ecNumber evidence="5">2.7.9.2</ecNumber>
    </recommendedName>
    <alternativeName>
        <fullName evidence="13">Pyruvate, water dikinase</fullName>
    </alternativeName>
</protein>
<sequence>MKVLRHLLPIIIFLGIPLATMSQSNEEIAIKIKEFKSDIKGPYKDIRWFCPDGSVVPPQQRCPDKGGVQRARYKDYIVELQKNQHLYLGQILSTTNNEEFWDAGYENSRLKQYQLEKYLRSIDNGWINRKAQFYRGAYQAEDEDNWGIDFFKYVLSDDENLKQHYFLIRQAIKDIPHRIDDNLSQNIRLISKEISDTVASFLNIRVKIHGQPDESDINEVRNYLLKNKSQLSPEIIAKLEKLIKSMDQLYHQDHVGVVKMLSGKIASSELKVSIGTYNTELQKSKSSDEKFRVATQMLVFVRNQINTKIKANDRLLLLDISLKLEEILRNESPKIVCKTTGEQVQIIELFFDAVYGCGYIEEWEWNTIKKDMITISNESVTVNELNKFYRSSLSVIEWCSSQYSSSYDATIERFTTFEPLVNGFIDEKIRNSCLLMMGQQIEPLNKLVADKLGNSNIILNTTNGSQARGLNPGYAKGKLLIISNNEELKDVNSNCIYVFNRPPADLKPVAGIMTITEGNMVSHVQLLARNLGIPNAVITPSLLNELKSFNAQEVFYAVKKDGSIIMKLQSEMSSQEQLLFTKTTKQVKQEKVRVPLDKMKLDQTSILKMKDLNATHSGIYCGPKAANLAQLKLLFPDNVVNGLVIPFGIFKNHLNQTMPGKQISYWQYLNQIFKQAESMKNNNQSDSDIEIYIMKGLDEIRNAIKNITFLPSFIKDLQQNFTQVFGQNIGSIPVFLRSDTNMEDLKEFTGAGLNLTLFNVLDEQSILQGIRDVWASPYTERSYKWRQKFLLNPENVFPSILIIPSVNADCSGVIITKNVINGSSDGMTLAFNKGVGGAVEGQLSETWVVSNGNNQLVSVAREPEKTTLPKTGGVEKKQVAFNQRVLSDADLNQLKKIVDSAIIKLRASAGIEKNVPFDIELGIKDGKIWLFQVRPFVENKNAFATEYLSGKQTPVGTALIKLTDSIKNK</sequence>
<comment type="similarity">
    <text evidence="4">Belongs to the PEP-utilizing enzyme family.</text>
</comment>
<comment type="catalytic activity">
    <reaction evidence="14">
        <text>pyruvate + ATP + H2O = phosphoenolpyruvate + AMP + phosphate + 2 H(+)</text>
        <dbReference type="Rhea" id="RHEA:11364"/>
        <dbReference type="ChEBI" id="CHEBI:15361"/>
        <dbReference type="ChEBI" id="CHEBI:15377"/>
        <dbReference type="ChEBI" id="CHEBI:15378"/>
        <dbReference type="ChEBI" id="CHEBI:30616"/>
        <dbReference type="ChEBI" id="CHEBI:43474"/>
        <dbReference type="ChEBI" id="CHEBI:58702"/>
        <dbReference type="ChEBI" id="CHEBI:456215"/>
        <dbReference type="EC" id="2.7.9.2"/>
    </reaction>
</comment>
<dbReference type="InterPro" id="IPR013815">
    <property type="entry name" value="ATP_grasp_subdomain_1"/>
</dbReference>
<evidence type="ECO:0000256" key="10">
    <source>
        <dbReference type="ARBA" id="ARBA00022777"/>
    </source>
</evidence>
<proteinExistence type="inferred from homology"/>
<dbReference type="InterPro" id="IPR002192">
    <property type="entry name" value="PPDK_AMP/ATP-bd"/>
</dbReference>
<keyword evidence="12" id="KW-0460">Magnesium</keyword>
<evidence type="ECO:0000259" key="15">
    <source>
        <dbReference type="Pfam" id="PF01326"/>
    </source>
</evidence>
<organism evidence="16 17">
    <name type="scientific">Plebeiibacterium sediminum</name>
    <dbReference type="NCBI Taxonomy" id="2992112"/>
    <lineage>
        <taxon>Bacteria</taxon>
        <taxon>Pseudomonadati</taxon>
        <taxon>Bacteroidota</taxon>
        <taxon>Bacteroidia</taxon>
        <taxon>Marinilabiliales</taxon>
        <taxon>Marinilabiliaceae</taxon>
        <taxon>Plebeiibacterium</taxon>
    </lineage>
</organism>
<dbReference type="PANTHER" id="PTHR43030:SF1">
    <property type="entry name" value="PHOSPHOENOLPYRUVATE SYNTHASE"/>
    <property type="match status" value="1"/>
</dbReference>
<dbReference type="SUPFAM" id="SSF56059">
    <property type="entry name" value="Glutathione synthetase ATP-binding domain-like"/>
    <property type="match status" value="1"/>
</dbReference>
<dbReference type="SUPFAM" id="SSF52009">
    <property type="entry name" value="Phosphohistidine domain"/>
    <property type="match status" value="1"/>
</dbReference>
<dbReference type="GO" id="GO:0046872">
    <property type="term" value="F:metal ion binding"/>
    <property type="evidence" value="ECO:0007669"/>
    <property type="project" value="UniProtKB-KW"/>
</dbReference>
<dbReference type="InterPro" id="IPR006319">
    <property type="entry name" value="PEP_synth"/>
</dbReference>
<comment type="caution">
    <text evidence="16">The sequence shown here is derived from an EMBL/GenBank/DDBJ whole genome shotgun (WGS) entry which is preliminary data.</text>
</comment>
<name>A0AAE3SG69_9BACT</name>
<dbReference type="Gene3D" id="3.30.470.20">
    <property type="entry name" value="ATP-grasp fold, B domain"/>
    <property type="match status" value="1"/>
</dbReference>
<keyword evidence="11" id="KW-0067">ATP-binding</keyword>
<keyword evidence="17" id="KW-1185">Reference proteome</keyword>
<dbReference type="PANTHER" id="PTHR43030">
    <property type="entry name" value="PHOSPHOENOLPYRUVATE SYNTHASE"/>
    <property type="match status" value="1"/>
</dbReference>
<evidence type="ECO:0000256" key="4">
    <source>
        <dbReference type="ARBA" id="ARBA00007837"/>
    </source>
</evidence>
<evidence type="ECO:0000313" key="17">
    <source>
        <dbReference type="Proteomes" id="UP001209229"/>
    </source>
</evidence>
<evidence type="ECO:0000256" key="6">
    <source>
        <dbReference type="ARBA" id="ARBA00021623"/>
    </source>
</evidence>
<dbReference type="EC" id="2.7.9.2" evidence="5"/>
<dbReference type="GO" id="GO:0008986">
    <property type="term" value="F:pyruvate, water dikinase activity"/>
    <property type="evidence" value="ECO:0007669"/>
    <property type="project" value="UniProtKB-EC"/>
</dbReference>